<evidence type="ECO:0000256" key="7">
    <source>
        <dbReference type="ARBA" id="ARBA00022782"/>
    </source>
</evidence>
<proteinExistence type="inferred from homology"/>
<evidence type="ECO:0000256" key="8">
    <source>
        <dbReference type="ARBA" id="ARBA00023157"/>
    </source>
</evidence>
<comment type="subcellular location">
    <subcellularLocation>
        <location evidence="1">Secreted</location>
    </subcellularLocation>
</comment>
<comment type="caution">
    <text evidence="12">The sequence shown here is derived from an EMBL/GenBank/DDBJ whole genome shotgun (WGS) entry which is preliminary data.</text>
</comment>
<evidence type="ECO:0000313" key="12">
    <source>
        <dbReference type="EMBL" id="KAK7481898.1"/>
    </source>
</evidence>
<evidence type="ECO:0000256" key="10">
    <source>
        <dbReference type="PROSITE-ProRule" id="PRU00090"/>
    </source>
</evidence>
<dbReference type="Gene3D" id="1.10.2000.10">
    <property type="entry name" value="Frizzled cysteine-rich domain"/>
    <property type="match status" value="1"/>
</dbReference>
<feature type="disulfide bond" evidence="10">
    <location>
        <begin position="39"/>
        <end position="100"/>
    </location>
</feature>
<dbReference type="FunFam" id="1.10.2000.10:FF:000005">
    <property type="entry name" value="secreted frizzled-related protein 4"/>
    <property type="match status" value="1"/>
</dbReference>
<keyword evidence="3" id="KW-0217">Developmental protein</keyword>
<dbReference type="GO" id="GO:0030154">
    <property type="term" value="P:cell differentiation"/>
    <property type="evidence" value="ECO:0007669"/>
    <property type="project" value="UniProtKB-KW"/>
</dbReference>
<dbReference type="InterPro" id="IPR020067">
    <property type="entry name" value="Frizzled_dom"/>
</dbReference>
<name>A0ABD0K4K4_9CAEN</name>
<dbReference type="GO" id="GO:0090090">
    <property type="term" value="P:negative regulation of canonical Wnt signaling pathway"/>
    <property type="evidence" value="ECO:0007669"/>
    <property type="project" value="UniProtKB-ARBA"/>
</dbReference>
<dbReference type="InterPro" id="IPR015526">
    <property type="entry name" value="Frizzled/SFRP"/>
</dbReference>
<dbReference type="GO" id="GO:0016055">
    <property type="term" value="P:Wnt signaling pathway"/>
    <property type="evidence" value="ECO:0007669"/>
    <property type="project" value="UniProtKB-KW"/>
</dbReference>
<dbReference type="AlphaFoldDB" id="A0ABD0K4K4"/>
<keyword evidence="9" id="KW-0325">Glycoprotein</keyword>
<feature type="disulfide bond" evidence="10">
    <location>
        <begin position="116"/>
        <end position="140"/>
    </location>
</feature>
<evidence type="ECO:0000256" key="3">
    <source>
        <dbReference type="ARBA" id="ARBA00022473"/>
    </source>
</evidence>
<keyword evidence="6" id="KW-0732">Signal</keyword>
<evidence type="ECO:0000256" key="6">
    <source>
        <dbReference type="ARBA" id="ARBA00022729"/>
    </source>
</evidence>
<accession>A0ABD0K4K4</accession>
<organism evidence="12 13">
    <name type="scientific">Batillaria attramentaria</name>
    <dbReference type="NCBI Taxonomy" id="370345"/>
    <lineage>
        <taxon>Eukaryota</taxon>
        <taxon>Metazoa</taxon>
        <taxon>Spiralia</taxon>
        <taxon>Lophotrochozoa</taxon>
        <taxon>Mollusca</taxon>
        <taxon>Gastropoda</taxon>
        <taxon>Caenogastropoda</taxon>
        <taxon>Sorbeoconcha</taxon>
        <taxon>Cerithioidea</taxon>
        <taxon>Batillariidae</taxon>
        <taxon>Batillaria</taxon>
    </lineage>
</organism>
<evidence type="ECO:0000256" key="5">
    <source>
        <dbReference type="ARBA" id="ARBA00022687"/>
    </source>
</evidence>
<dbReference type="PANTHER" id="PTHR11309:SF96">
    <property type="entry name" value="SECRETED FRIZZLED-RELATED PROTEIN 3"/>
    <property type="match status" value="1"/>
</dbReference>
<comment type="similarity">
    <text evidence="2">Belongs to the secreted frizzled-related protein (sFRP) family.</text>
</comment>
<dbReference type="GO" id="GO:0005576">
    <property type="term" value="C:extracellular region"/>
    <property type="evidence" value="ECO:0007669"/>
    <property type="project" value="UniProtKB-SubCell"/>
</dbReference>
<evidence type="ECO:0000313" key="13">
    <source>
        <dbReference type="Proteomes" id="UP001519460"/>
    </source>
</evidence>
<dbReference type="EMBL" id="JACVVK020000255">
    <property type="protein sequence ID" value="KAK7481898.1"/>
    <property type="molecule type" value="Genomic_DNA"/>
</dbReference>
<dbReference type="Pfam" id="PF01392">
    <property type="entry name" value="Fz"/>
    <property type="match status" value="1"/>
</dbReference>
<dbReference type="PANTHER" id="PTHR11309">
    <property type="entry name" value="FRIZZLED"/>
    <property type="match status" value="1"/>
</dbReference>
<evidence type="ECO:0000256" key="1">
    <source>
        <dbReference type="ARBA" id="ARBA00004613"/>
    </source>
</evidence>
<evidence type="ECO:0000256" key="4">
    <source>
        <dbReference type="ARBA" id="ARBA00022525"/>
    </source>
</evidence>
<keyword evidence="7" id="KW-0221">Differentiation</keyword>
<dbReference type="InterPro" id="IPR036790">
    <property type="entry name" value="Frizzled_dom_sf"/>
</dbReference>
<dbReference type="PROSITE" id="PS50038">
    <property type="entry name" value="FZ"/>
    <property type="match status" value="1"/>
</dbReference>
<gene>
    <name evidence="12" type="ORF">BaRGS_00026924</name>
</gene>
<protein>
    <recommendedName>
        <fullName evidence="11">FZ domain-containing protein</fullName>
    </recommendedName>
</protein>
<evidence type="ECO:0000256" key="9">
    <source>
        <dbReference type="ARBA" id="ARBA00023180"/>
    </source>
</evidence>
<feature type="disulfide bond" evidence="10">
    <location>
        <begin position="47"/>
        <end position="93"/>
    </location>
</feature>
<keyword evidence="5" id="KW-0879">Wnt signaling pathway</keyword>
<evidence type="ECO:0000256" key="2">
    <source>
        <dbReference type="ARBA" id="ARBA00010054"/>
    </source>
</evidence>
<feature type="domain" description="FZ" evidence="11">
    <location>
        <begin position="34"/>
        <end position="154"/>
    </location>
</feature>
<comment type="caution">
    <text evidence="10">Lacks conserved residue(s) required for the propagation of feature annotation.</text>
</comment>
<dbReference type="SMART" id="SM00063">
    <property type="entry name" value="FRI"/>
    <property type="match status" value="1"/>
</dbReference>
<keyword evidence="8 10" id="KW-1015">Disulfide bond</keyword>
<evidence type="ECO:0000259" key="11">
    <source>
        <dbReference type="PROSITE" id="PS50038"/>
    </source>
</evidence>
<dbReference type="Proteomes" id="UP001519460">
    <property type="component" value="Unassembled WGS sequence"/>
</dbReference>
<dbReference type="SUPFAM" id="SSF63501">
    <property type="entry name" value="Frizzled cysteine-rich domain"/>
    <property type="match status" value="1"/>
</dbReference>
<keyword evidence="13" id="KW-1185">Reference proteome</keyword>
<sequence>MPFKRVESPHAILTLVILTVVWTTRLRLTSAFVHRLDKCEPIAIPRCRAMPYNMTRMPNLLHHSTQENARLAFDQFHVLLDQGCSDVLLFLLCAMYVPICTVAFQPEPIPPCRDVCERARAGCEPLMNAYNVSWPEALSCSRLPRYERGVCVSPEAIVTPTVSKKPKGKVTATMFHQSARITSEDVAKQTIHCEANSPQRTPPTEAEGVSLEMRLKPILLEREDGGCNVS</sequence>
<keyword evidence="4" id="KW-0964">Secreted</keyword>
<reference evidence="12 13" key="1">
    <citation type="journal article" date="2023" name="Sci. Data">
        <title>Genome assembly of the Korean intertidal mud-creeper Batillaria attramentaria.</title>
        <authorList>
            <person name="Patra A.K."/>
            <person name="Ho P.T."/>
            <person name="Jun S."/>
            <person name="Lee S.J."/>
            <person name="Kim Y."/>
            <person name="Won Y.J."/>
        </authorList>
    </citation>
    <scope>NUCLEOTIDE SEQUENCE [LARGE SCALE GENOMIC DNA]</scope>
    <source>
        <strain evidence="12">Wonlab-2016</strain>
    </source>
</reference>